<name>A0A5C6ZPJ5_9FLAO</name>
<proteinExistence type="predicted"/>
<feature type="chain" id="PRO_5022816361" evidence="1">
    <location>
        <begin position="21"/>
        <end position="304"/>
    </location>
</feature>
<feature type="signal peptide" evidence="1">
    <location>
        <begin position="1"/>
        <end position="20"/>
    </location>
</feature>
<dbReference type="Proteomes" id="UP000321578">
    <property type="component" value="Unassembled WGS sequence"/>
</dbReference>
<reference evidence="2 3" key="1">
    <citation type="submission" date="2019-08" db="EMBL/GenBank/DDBJ databases">
        <title>Genomes of Subsaximicrobium wynnwilliamsii strains.</title>
        <authorList>
            <person name="Bowman J.P."/>
        </authorList>
    </citation>
    <scope>NUCLEOTIDE SEQUENCE [LARGE SCALE GENOMIC DNA]</scope>
    <source>
        <strain evidence="2 3">2-80-2</strain>
    </source>
</reference>
<accession>A0A5C6ZPJ5</accession>
<keyword evidence="1" id="KW-0732">Signal</keyword>
<evidence type="ECO:0000256" key="1">
    <source>
        <dbReference type="SAM" id="SignalP"/>
    </source>
</evidence>
<organism evidence="2 3">
    <name type="scientific">Subsaximicrobium wynnwilliamsii</name>
    <dbReference type="NCBI Taxonomy" id="291179"/>
    <lineage>
        <taxon>Bacteria</taxon>
        <taxon>Pseudomonadati</taxon>
        <taxon>Bacteroidota</taxon>
        <taxon>Flavobacteriia</taxon>
        <taxon>Flavobacteriales</taxon>
        <taxon>Flavobacteriaceae</taxon>
        <taxon>Subsaximicrobium</taxon>
    </lineage>
</organism>
<dbReference type="EMBL" id="VORO01000001">
    <property type="protein sequence ID" value="TXD91261.1"/>
    <property type="molecule type" value="Genomic_DNA"/>
</dbReference>
<comment type="caution">
    <text evidence="2">The sequence shown here is derived from an EMBL/GenBank/DDBJ whole genome shotgun (WGS) entry which is preliminary data.</text>
</comment>
<dbReference type="OrthoDB" id="1145223at2"/>
<evidence type="ECO:0000313" key="2">
    <source>
        <dbReference type="EMBL" id="TXD91261.1"/>
    </source>
</evidence>
<dbReference type="RefSeq" id="WP_147084722.1">
    <property type="nucleotide sequence ID" value="NZ_VORM01000003.1"/>
</dbReference>
<gene>
    <name evidence="2" type="ORF">ESY86_01350</name>
</gene>
<keyword evidence="3" id="KW-1185">Reference proteome</keyword>
<protein>
    <submittedName>
        <fullName evidence="2">Uncharacterized protein</fullName>
    </submittedName>
</protein>
<dbReference type="AlphaFoldDB" id="A0A5C6ZPJ5"/>
<evidence type="ECO:0000313" key="3">
    <source>
        <dbReference type="Proteomes" id="UP000321578"/>
    </source>
</evidence>
<sequence>MKSILALFSVILLSTTAAFAQVGIGIETPDASTILHLESTNSGLLLPRLTTAERDDIFTIGPGPANGLTIYNTTTSAVEINIGTSAAPNWSLLTTSTTTGPVLAPSYTTTQMIALPSTPGSLIYNTTESCLFQYKGAPFNTWQSLCEAESSKIVTLYSASPGIIDGDSDFHNFPLGTGDVQEIDEDYYEVDPLVKGRIKVLKAGNYLINASWGIANLKSGTRKYILAVFEGSTRRGYMNRGFAVIPGASTVTDEFGVSGAFQYEFAANAIINVQYYIDNTNQTGQSGGTTDLTGDEMHIGIIKL</sequence>